<dbReference type="EMBL" id="JAHYIQ010000002">
    <property type="protein sequence ID" value="KAK1135024.1"/>
    <property type="molecule type" value="Genomic_DNA"/>
</dbReference>
<comment type="caution">
    <text evidence="1">The sequence shown here is derived from an EMBL/GenBank/DDBJ whole genome shotgun (WGS) entry which is preliminary data.</text>
</comment>
<organism evidence="1 2">
    <name type="scientific">Melipona bicolor</name>
    <dbReference type="NCBI Taxonomy" id="60889"/>
    <lineage>
        <taxon>Eukaryota</taxon>
        <taxon>Metazoa</taxon>
        <taxon>Ecdysozoa</taxon>
        <taxon>Arthropoda</taxon>
        <taxon>Hexapoda</taxon>
        <taxon>Insecta</taxon>
        <taxon>Pterygota</taxon>
        <taxon>Neoptera</taxon>
        <taxon>Endopterygota</taxon>
        <taxon>Hymenoptera</taxon>
        <taxon>Apocrita</taxon>
        <taxon>Aculeata</taxon>
        <taxon>Apoidea</taxon>
        <taxon>Anthophila</taxon>
        <taxon>Apidae</taxon>
        <taxon>Melipona</taxon>
    </lineage>
</organism>
<accession>A0AA40GC29</accession>
<keyword evidence="2" id="KW-1185">Reference proteome</keyword>
<gene>
    <name evidence="1" type="ORF">K0M31_007796</name>
</gene>
<evidence type="ECO:0000313" key="2">
    <source>
        <dbReference type="Proteomes" id="UP001177670"/>
    </source>
</evidence>
<proteinExistence type="predicted"/>
<evidence type="ECO:0000313" key="1">
    <source>
        <dbReference type="EMBL" id="KAK1135024.1"/>
    </source>
</evidence>
<dbReference type="AlphaFoldDB" id="A0AA40GC29"/>
<protein>
    <submittedName>
        <fullName evidence="1">Uncharacterized protein</fullName>
    </submittedName>
</protein>
<name>A0AA40GC29_9HYME</name>
<reference evidence="1" key="1">
    <citation type="submission" date="2021-10" db="EMBL/GenBank/DDBJ databases">
        <title>Melipona bicolor Genome sequencing and assembly.</title>
        <authorList>
            <person name="Araujo N.S."/>
            <person name="Arias M.C."/>
        </authorList>
    </citation>
    <scope>NUCLEOTIDE SEQUENCE</scope>
    <source>
        <strain evidence="1">USP_2M_L1-L4_2017</strain>
        <tissue evidence="1">Whole body</tissue>
    </source>
</reference>
<feature type="non-terminal residue" evidence="1">
    <location>
        <position position="1"/>
    </location>
</feature>
<sequence length="131" mass="14650">ITLFRDFDLWAIYHTVHIPYLIGWRYLNWHSPRDTKGLIHVKGFGGVKERERRKVVDAFVSESLPKIHPVGLDGRELLNPRHACVVGPITHPSKVPHTACLTSKIGRTSTLGAQPLAACASQCSKFIVEES</sequence>
<dbReference type="Proteomes" id="UP001177670">
    <property type="component" value="Unassembled WGS sequence"/>
</dbReference>